<dbReference type="EMBL" id="JAOQAV010000006">
    <property type="protein sequence ID" value="KAJ4193629.1"/>
    <property type="molecule type" value="Genomic_DNA"/>
</dbReference>
<evidence type="ECO:0000256" key="1">
    <source>
        <dbReference type="ARBA" id="ARBA00009865"/>
    </source>
</evidence>
<dbReference type="InterPro" id="IPR006710">
    <property type="entry name" value="Glyco_hydro_43"/>
</dbReference>
<comment type="caution">
    <text evidence="4">The sequence shown here is derived from an EMBL/GenBank/DDBJ whole genome shotgun (WGS) entry which is preliminary data.</text>
</comment>
<dbReference type="AlphaFoldDB" id="A0A9W8RF59"/>
<name>A0A9W8RF59_9HYPO</name>
<evidence type="ECO:0000256" key="3">
    <source>
        <dbReference type="ARBA" id="ARBA00023295"/>
    </source>
</evidence>
<keyword evidence="3" id="KW-0326">Glycosidase</keyword>
<evidence type="ECO:0000313" key="4">
    <source>
        <dbReference type="EMBL" id="KAJ4193629.1"/>
    </source>
</evidence>
<dbReference type="Proteomes" id="UP001152087">
    <property type="component" value="Unassembled WGS sequence"/>
</dbReference>
<protein>
    <submittedName>
        <fullName evidence="4">Uncharacterized protein</fullName>
    </submittedName>
</protein>
<reference evidence="4" key="1">
    <citation type="submission" date="2022-09" db="EMBL/GenBank/DDBJ databases">
        <title>Fusarium specimens isolated from Avocado Roots.</title>
        <authorList>
            <person name="Stajich J."/>
            <person name="Roper C."/>
            <person name="Heimlech-Rivalta G."/>
        </authorList>
    </citation>
    <scope>NUCLEOTIDE SEQUENCE</scope>
    <source>
        <strain evidence="4">A02</strain>
    </source>
</reference>
<dbReference type="Pfam" id="PF04616">
    <property type="entry name" value="Glyco_hydro_43"/>
    <property type="match status" value="1"/>
</dbReference>
<sequence>MFPGLPIYASKDLVTWTHIGNAINRAGQLSLQQSYTKVYGPDSAEEFMSAQGGLYAPSIRYHKGIFYIVFTSVIHKIELPSLENEFQNFILTTDDIWANEWSDPIFYDFFRIDTSLFWDDDDRVYLIGSAAHASETKIRQFEIDLRTGKKLPEE</sequence>
<dbReference type="GO" id="GO:0005975">
    <property type="term" value="P:carbohydrate metabolic process"/>
    <property type="evidence" value="ECO:0007669"/>
    <property type="project" value="InterPro"/>
</dbReference>
<dbReference type="Gene3D" id="2.115.10.20">
    <property type="entry name" value="Glycosyl hydrolase domain, family 43"/>
    <property type="match status" value="1"/>
</dbReference>
<dbReference type="SUPFAM" id="SSF75005">
    <property type="entry name" value="Arabinanase/levansucrase/invertase"/>
    <property type="match status" value="1"/>
</dbReference>
<dbReference type="PANTHER" id="PTHR42812:SF12">
    <property type="entry name" value="BETA-XYLOSIDASE-RELATED"/>
    <property type="match status" value="1"/>
</dbReference>
<organism evidence="4 5">
    <name type="scientific">Fusarium falciforme</name>
    <dbReference type="NCBI Taxonomy" id="195108"/>
    <lineage>
        <taxon>Eukaryota</taxon>
        <taxon>Fungi</taxon>
        <taxon>Dikarya</taxon>
        <taxon>Ascomycota</taxon>
        <taxon>Pezizomycotina</taxon>
        <taxon>Sordariomycetes</taxon>
        <taxon>Hypocreomycetidae</taxon>
        <taxon>Hypocreales</taxon>
        <taxon>Nectriaceae</taxon>
        <taxon>Fusarium</taxon>
        <taxon>Fusarium solani species complex</taxon>
    </lineage>
</organism>
<dbReference type="InterPro" id="IPR051795">
    <property type="entry name" value="Glycosyl_Hydrlase_43"/>
</dbReference>
<comment type="similarity">
    <text evidence="1">Belongs to the glycosyl hydrolase 43 family.</text>
</comment>
<proteinExistence type="inferred from homology"/>
<keyword evidence="5" id="KW-1185">Reference proteome</keyword>
<evidence type="ECO:0000313" key="5">
    <source>
        <dbReference type="Proteomes" id="UP001152087"/>
    </source>
</evidence>
<keyword evidence="2" id="KW-0378">Hydrolase</keyword>
<gene>
    <name evidence="4" type="ORF">NW755_003623</name>
</gene>
<dbReference type="InterPro" id="IPR023296">
    <property type="entry name" value="Glyco_hydro_beta-prop_sf"/>
</dbReference>
<evidence type="ECO:0000256" key="2">
    <source>
        <dbReference type="ARBA" id="ARBA00022801"/>
    </source>
</evidence>
<dbReference type="GO" id="GO:0004553">
    <property type="term" value="F:hydrolase activity, hydrolyzing O-glycosyl compounds"/>
    <property type="evidence" value="ECO:0007669"/>
    <property type="project" value="InterPro"/>
</dbReference>
<accession>A0A9W8RF59</accession>
<dbReference type="PANTHER" id="PTHR42812">
    <property type="entry name" value="BETA-XYLOSIDASE"/>
    <property type="match status" value="1"/>
</dbReference>